<dbReference type="AlphaFoldDB" id="A0A372JJZ2"/>
<name>A0A372JJZ2_9ACTN</name>
<dbReference type="Proteomes" id="UP000261811">
    <property type="component" value="Unassembled WGS sequence"/>
</dbReference>
<dbReference type="EMBL" id="QURH01000292">
    <property type="protein sequence ID" value="RFU40337.1"/>
    <property type="molecule type" value="Genomic_DNA"/>
</dbReference>
<gene>
    <name evidence="3" type="ORF">DZF91_17660</name>
</gene>
<proteinExistence type="predicted"/>
<comment type="caution">
    <text evidence="3">The sequence shown here is derived from an EMBL/GenBank/DDBJ whole genome shotgun (WGS) entry which is preliminary data.</text>
</comment>
<keyword evidence="4" id="KW-1185">Reference proteome</keyword>
<protein>
    <submittedName>
        <fullName evidence="3">DUF4142 domain-containing protein</fullName>
    </submittedName>
</protein>
<feature type="domain" description="DUF4142" evidence="2">
    <location>
        <begin position="50"/>
        <end position="184"/>
    </location>
</feature>
<keyword evidence="1" id="KW-0732">Signal</keyword>
<dbReference type="OrthoDB" id="4567117at2"/>
<dbReference type="Pfam" id="PF13628">
    <property type="entry name" value="DUF4142"/>
    <property type="match status" value="1"/>
</dbReference>
<feature type="signal peptide" evidence="1">
    <location>
        <begin position="1"/>
        <end position="23"/>
    </location>
</feature>
<sequence>MSVTRWPAVVAAVVIMTAGTSCGAYDGPGKHAAVHTPMTTRPPTDRLSAQDRAWLAQAHQGNVAEIEAGQLAQDKSGSAQVQNEGATLLKDHTQLDQQVVTTAERLGVSLPTTPTADQAAQQQQLGALTGSEFDNQFVSSMITAHEQAIAATQNEAAHGSDPAVVALAKQSAPVMQQHLTMLKQQQH</sequence>
<evidence type="ECO:0000313" key="4">
    <source>
        <dbReference type="Proteomes" id="UP000261811"/>
    </source>
</evidence>
<dbReference type="PANTHER" id="PTHR38593:SF1">
    <property type="entry name" value="BLR2558 PROTEIN"/>
    <property type="match status" value="1"/>
</dbReference>
<accession>A0A372JJZ2</accession>
<dbReference type="PANTHER" id="PTHR38593">
    <property type="entry name" value="BLR2558 PROTEIN"/>
    <property type="match status" value="1"/>
</dbReference>
<feature type="chain" id="PRO_5016647058" evidence="1">
    <location>
        <begin position="24"/>
        <end position="187"/>
    </location>
</feature>
<dbReference type="Gene3D" id="1.20.1260.10">
    <property type="match status" value="1"/>
</dbReference>
<dbReference type="InterPro" id="IPR025419">
    <property type="entry name" value="DUF4142"/>
</dbReference>
<evidence type="ECO:0000259" key="2">
    <source>
        <dbReference type="Pfam" id="PF13628"/>
    </source>
</evidence>
<evidence type="ECO:0000313" key="3">
    <source>
        <dbReference type="EMBL" id="RFU40337.1"/>
    </source>
</evidence>
<evidence type="ECO:0000256" key="1">
    <source>
        <dbReference type="SAM" id="SignalP"/>
    </source>
</evidence>
<dbReference type="RefSeq" id="WP_117358558.1">
    <property type="nucleotide sequence ID" value="NZ_QURH01000292.1"/>
</dbReference>
<dbReference type="InterPro" id="IPR012347">
    <property type="entry name" value="Ferritin-like"/>
</dbReference>
<dbReference type="PROSITE" id="PS51257">
    <property type="entry name" value="PROKAR_LIPOPROTEIN"/>
    <property type="match status" value="1"/>
</dbReference>
<reference evidence="3 4" key="1">
    <citation type="submission" date="2018-08" db="EMBL/GenBank/DDBJ databases">
        <title>Actinomadura jelena sp. nov., a novel Actinomycete isolated from soil in Chad.</title>
        <authorList>
            <person name="Shi L."/>
        </authorList>
    </citation>
    <scope>NUCLEOTIDE SEQUENCE [LARGE SCALE GENOMIC DNA]</scope>
    <source>
        <strain evidence="3 4">NEAU-G17</strain>
    </source>
</reference>
<organism evidence="3 4">
    <name type="scientific">Actinomadura logoneensis</name>
    <dbReference type="NCBI Taxonomy" id="2293572"/>
    <lineage>
        <taxon>Bacteria</taxon>
        <taxon>Bacillati</taxon>
        <taxon>Actinomycetota</taxon>
        <taxon>Actinomycetes</taxon>
        <taxon>Streptosporangiales</taxon>
        <taxon>Thermomonosporaceae</taxon>
        <taxon>Actinomadura</taxon>
    </lineage>
</organism>